<protein>
    <submittedName>
        <fullName evidence="1">Uncharacterized protein</fullName>
    </submittedName>
</protein>
<dbReference type="EMBL" id="CQPA01000014">
    <property type="protein sequence ID" value="CNU20484.1"/>
    <property type="molecule type" value="Genomic_DNA"/>
</dbReference>
<evidence type="ECO:0000313" key="2">
    <source>
        <dbReference type="Proteomes" id="UP000041314"/>
    </source>
</evidence>
<evidence type="ECO:0000313" key="1">
    <source>
        <dbReference type="EMBL" id="CNU20484.1"/>
    </source>
</evidence>
<dbReference type="AlphaFoldDB" id="A0A655CP26"/>
<dbReference type="Proteomes" id="UP000041314">
    <property type="component" value="Unassembled WGS sequence"/>
</dbReference>
<accession>A0A655CP26</accession>
<sequence length="80" mass="9463">MSRALGIKCRQALGAIRMFFQTRVHRSHQHAVSESSKAQIERGEQRRVAHKRIQYVKLLLCGRMSYYCSRREIKGKRGMW</sequence>
<reference evidence="1 2" key="1">
    <citation type="submission" date="2015-03" db="EMBL/GenBank/DDBJ databases">
        <authorList>
            <consortium name="Pathogen Informatics"/>
        </authorList>
    </citation>
    <scope>NUCLEOTIDE SEQUENCE [LARGE SCALE GENOMIC DNA]</scope>
    <source>
        <strain evidence="1 2">A1104</strain>
    </source>
</reference>
<name>A0A655CP26_SALET</name>
<proteinExistence type="predicted"/>
<organism evidence="1 2">
    <name type="scientific">Salmonella enterica subsp. enterica serovar Bovismorbificans</name>
    <dbReference type="NCBI Taxonomy" id="58097"/>
    <lineage>
        <taxon>Bacteria</taxon>
        <taxon>Pseudomonadati</taxon>
        <taxon>Pseudomonadota</taxon>
        <taxon>Gammaproteobacteria</taxon>
        <taxon>Enterobacterales</taxon>
        <taxon>Enterobacteriaceae</taxon>
        <taxon>Salmonella</taxon>
    </lineage>
</organism>
<gene>
    <name evidence="1" type="ORF">ERS008198_02180</name>
</gene>